<dbReference type="EMBL" id="GBRH01269078">
    <property type="protein sequence ID" value="JAD28817.1"/>
    <property type="molecule type" value="Transcribed_RNA"/>
</dbReference>
<sequence length="33" mass="3931">MEENKFGYSDSFRKQIRWIDNTHLSLESVSDVV</sequence>
<reference evidence="1" key="1">
    <citation type="submission" date="2014-09" db="EMBL/GenBank/DDBJ databases">
        <authorList>
            <person name="Magalhaes I.L.F."/>
            <person name="Oliveira U."/>
            <person name="Santos F.R."/>
            <person name="Vidigal T.H.D.A."/>
            <person name="Brescovit A.D."/>
            <person name="Santos A.J."/>
        </authorList>
    </citation>
    <scope>NUCLEOTIDE SEQUENCE</scope>
    <source>
        <tissue evidence="1">Shoot tissue taken approximately 20 cm above the soil surface</tissue>
    </source>
</reference>
<accession>A0A0A8Z1R8</accession>
<reference evidence="1" key="2">
    <citation type="journal article" date="2015" name="Data Brief">
        <title>Shoot transcriptome of the giant reed, Arundo donax.</title>
        <authorList>
            <person name="Barrero R.A."/>
            <person name="Guerrero F.D."/>
            <person name="Moolhuijzen P."/>
            <person name="Goolsby J.A."/>
            <person name="Tidwell J."/>
            <person name="Bellgard S.E."/>
            <person name="Bellgard M.I."/>
        </authorList>
    </citation>
    <scope>NUCLEOTIDE SEQUENCE</scope>
    <source>
        <tissue evidence="1">Shoot tissue taken approximately 20 cm above the soil surface</tissue>
    </source>
</reference>
<evidence type="ECO:0000313" key="1">
    <source>
        <dbReference type="EMBL" id="JAD28817.1"/>
    </source>
</evidence>
<organism evidence="1">
    <name type="scientific">Arundo donax</name>
    <name type="common">Giant reed</name>
    <name type="synonym">Donax arundinaceus</name>
    <dbReference type="NCBI Taxonomy" id="35708"/>
    <lineage>
        <taxon>Eukaryota</taxon>
        <taxon>Viridiplantae</taxon>
        <taxon>Streptophyta</taxon>
        <taxon>Embryophyta</taxon>
        <taxon>Tracheophyta</taxon>
        <taxon>Spermatophyta</taxon>
        <taxon>Magnoliopsida</taxon>
        <taxon>Liliopsida</taxon>
        <taxon>Poales</taxon>
        <taxon>Poaceae</taxon>
        <taxon>PACMAD clade</taxon>
        <taxon>Arundinoideae</taxon>
        <taxon>Arundineae</taxon>
        <taxon>Arundo</taxon>
    </lineage>
</organism>
<protein>
    <submittedName>
        <fullName evidence="1">Uncharacterized protein</fullName>
    </submittedName>
</protein>
<proteinExistence type="predicted"/>
<name>A0A0A8Z1R8_ARUDO</name>
<dbReference type="AlphaFoldDB" id="A0A0A8Z1R8"/>